<dbReference type="Proteomes" id="UP000582659">
    <property type="component" value="Unassembled WGS sequence"/>
</dbReference>
<dbReference type="GO" id="GO:0005737">
    <property type="term" value="C:cytoplasm"/>
    <property type="evidence" value="ECO:0007669"/>
    <property type="project" value="TreeGrafter"/>
</dbReference>
<dbReference type="SMR" id="A0A1I7RZK4"/>
<comment type="catalytic activity">
    <reaction evidence="4 5">
        <text>L-methionyl-[protein] + [thioredoxin]-disulfide + H2O = L-methionyl-(R)-S-oxide-[protein] + [thioredoxin]-dithiol</text>
        <dbReference type="Rhea" id="RHEA:24164"/>
        <dbReference type="Rhea" id="RHEA-COMP:10698"/>
        <dbReference type="Rhea" id="RHEA-COMP:10700"/>
        <dbReference type="Rhea" id="RHEA-COMP:12313"/>
        <dbReference type="Rhea" id="RHEA-COMP:12314"/>
        <dbReference type="ChEBI" id="CHEBI:15377"/>
        <dbReference type="ChEBI" id="CHEBI:16044"/>
        <dbReference type="ChEBI" id="CHEBI:29950"/>
        <dbReference type="ChEBI" id="CHEBI:45764"/>
        <dbReference type="ChEBI" id="CHEBI:50058"/>
        <dbReference type="EC" id="1.8.4.12"/>
    </reaction>
</comment>
<evidence type="ECO:0000256" key="3">
    <source>
        <dbReference type="ARBA" id="ARBA00023002"/>
    </source>
</evidence>
<comment type="similarity">
    <text evidence="1 5">Belongs to the MsrB Met sulfoxide reductase family.</text>
</comment>
<accession>A0A1I7RZK4</accession>
<evidence type="ECO:0000256" key="2">
    <source>
        <dbReference type="ARBA" id="ARBA00012499"/>
    </source>
</evidence>
<dbReference type="AlphaFoldDB" id="A0A1I7RZK4"/>
<dbReference type="InterPro" id="IPR002579">
    <property type="entry name" value="Met_Sox_Rdtase_MsrB_dom"/>
</dbReference>
<dbReference type="Proteomes" id="UP000659654">
    <property type="component" value="Unassembled WGS sequence"/>
</dbReference>
<dbReference type="EC" id="1.8.4.12" evidence="2 5"/>
<protein>
    <recommendedName>
        <fullName evidence="2 5">Peptide-methionine (R)-S-oxide reductase</fullName>
        <ecNumber evidence="2 5">1.8.4.12</ecNumber>
    </recommendedName>
</protein>
<comment type="cofactor">
    <cofactor evidence="5">
        <name>Zn(2+)</name>
        <dbReference type="ChEBI" id="CHEBI:29105"/>
    </cofactor>
    <text evidence="5">Binds 1 zinc ion per subunit.</text>
</comment>
<dbReference type="GO" id="GO:0033743">
    <property type="term" value="F:peptide-methionine (R)-S-oxide reductase activity"/>
    <property type="evidence" value="ECO:0007669"/>
    <property type="project" value="UniProtKB-EC"/>
</dbReference>
<organism evidence="8 10">
    <name type="scientific">Bursaphelenchus xylophilus</name>
    <name type="common">Pinewood nematode worm</name>
    <name type="synonym">Aphelenchoides xylophilus</name>
    <dbReference type="NCBI Taxonomy" id="6326"/>
    <lineage>
        <taxon>Eukaryota</taxon>
        <taxon>Metazoa</taxon>
        <taxon>Ecdysozoa</taxon>
        <taxon>Nematoda</taxon>
        <taxon>Chromadorea</taxon>
        <taxon>Rhabditida</taxon>
        <taxon>Tylenchina</taxon>
        <taxon>Tylenchomorpha</taxon>
        <taxon>Aphelenchoidea</taxon>
        <taxon>Aphelenchoididae</taxon>
        <taxon>Bursaphelenchus</taxon>
    </lineage>
</organism>
<evidence type="ECO:0000313" key="8">
    <source>
        <dbReference type="Proteomes" id="UP000095284"/>
    </source>
</evidence>
<evidence type="ECO:0000313" key="7">
    <source>
        <dbReference type="EMBL" id="CAD5222910.1"/>
    </source>
</evidence>
<dbReference type="GO" id="GO:0046872">
    <property type="term" value="F:metal ion binding"/>
    <property type="evidence" value="ECO:0007669"/>
    <property type="project" value="UniProtKB-KW"/>
</dbReference>
<evidence type="ECO:0000256" key="4">
    <source>
        <dbReference type="ARBA" id="ARBA00048488"/>
    </source>
</evidence>
<evidence type="ECO:0000259" key="6">
    <source>
        <dbReference type="PROSITE" id="PS51790"/>
    </source>
</evidence>
<dbReference type="Gene3D" id="2.170.150.20">
    <property type="entry name" value="Peptide methionine sulfoxide reductase"/>
    <property type="match status" value="1"/>
</dbReference>
<reference evidence="7" key="2">
    <citation type="submission" date="2020-09" db="EMBL/GenBank/DDBJ databases">
        <authorList>
            <person name="Kikuchi T."/>
        </authorList>
    </citation>
    <scope>NUCLEOTIDE SEQUENCE</scope>
    <source>
        <strain evidence="7">Ka4C1</strain>
    </source>
</reference>
<keyword evidence="9" id="KW-1185">Reference proteome</keyword>
<evidence type="ECO:0000313" key="10">
    <source>
        <dbReference type="WBParaSite" id="BXY_0617500.1"/>
    </source>
</evidence>
<keyword evidence="5" id="KW-0862">Zinc</keyword>
<reference evidence="10" key="1">
    <citation type="submission" date="2016-11" db="UniProtKB">
        <authorList>
            <consortium name="WormBaseParasite"/>
        </authorList>
    </citation>
    <scope>IDENTIFICATION</scope>
</reference>
<comment type="function">
    <text evidence="5">Methionine-sulfoxide reductase that specifically reduces methionine (R)-sulfoxide back to methionine. While in many cases methionine oxidation is the result of random oxidation following oxidative stress, methionine oxidation is also a post-translational modification that takes place on specific residues.</text>
</comment>
<feature type="domain" description="MsrB" evidence="6">
    <location>
        <begin position="36"/>
        <end position="160"/>
    </location>
</feature>
<keyword evidence="5" id="KW-0479">Metal-binding</keyword>
<dbReference type="PANTHER" id="PTHR10173">
    <property type="entry name" value="METHIONINE SULFOXIDE REDUCTASE"/>
    <property type="match status" value="1"/>
</dbReference>
<dbReference type="PANTHER" id="PTHR10173:SF52">
    <property type="entry name" value="METHIONINE-R-SULFOXIDE REDUCTASE B1"/>
    <property type="match status" value="1"/>
</dbReference>
<sequence length="162" mass="18408">MRRFFATGMPEQKGTQSAAVQEKIKQLGKKPEELTDAEWQKVLPDEVYHVAREAGTERPHTSEFVKSMKPGKYVCFCCRTELFVSESKFYTDCGWPAFSKSVEGDKNIVRIEDNSYGMQRIEVRCRKCNAHLGHVFDDGPIKDGGERFCVNGCSLDFVPEAK</sequence>
<dbReference type="OrthoDB" id="44061at2759"/>
<gene>
    <name evidence="7" type="ORF">BXYJ_LOCUS7715</name>
</gene>
<evidence type="ECO:0000256" key="1">
    <source>
        <dbReference type="ARBA" id="ARBA00007174"/>
    </source>
</evidence>
<dbReference type="GO" id="GO:0030091">
    <property type="term" value="P:protein repair"/>
    <property type="evidence" value="ECO:0007669"/>
    <property type="project" value="InterPro"/>
</dbReference>
<evidence type="ECO:0000256" key="5">
    <source>
        <dbReference type="RuleBase" id="RU365044"/>
    </source>
</evidence>
<dbReference type="Proteomes" id="UP000095284">
    <property type="component" value="Unplaced"/>
</dbReference>
<dbReference type="InterPro" id="IPR011057">
    <property type="entry name" value="Mss4-like_sf"/>
</dbReference>
<dbReference type="GO" id="GO:0006979">
    <property type="term" value="P:response to oxidative stress"/>
    <property type="evidence" value="ECO:0007669"/>
    <property type="project" value="InterPro"/>
</dbReference>
<proteinExistence type="inferred from homology"/>
<dbReference type="eggNOG" id="KOG0856">
    <property type="taxonomic scope" value="Eukaryota"/>
</dbReference>
<dbReference type="SUPFAM" id="SSF51316">
    <property type="entry name" value="Mss4-like"/>
    <property type="match status" value="1"/>
</dbReference>
<dbReference type="NCBIfam" id="TIGR00357">
    <property type="entry name" value="peptide-methionine (R)-S-oxide reductase MsrB"/>
    <property type="match status" value="1"/>
</dbReference>
<dbReference type="PROSITE" id="PS51790">
    <property type="entry name" value="MSRB"/>
    <property type="match status" value="1"/>
</dbReference>
<dbReference type="EMBL" id="CAJFDI010000003">
    <property type="protein sequence ID" value="CAD5222910.1"/>
    <property type="molecule type" value="Genomic_DNA"/>
</dbReference>
<dbReference type="WBParaSite" id="BXY_0617500.1">
    <property type="protein sequence ID" value="BXY_0617500.1"/>
    <property type="gene ID" value="BXY_0617500"/>
</dbReference>
<name>A0A1I7RZK4_BURXY</name>
<keyword evidence="3 5" id="KW-0560">Oxidoreductase</keyword>
<dbReference type="InterPro" id="IPR028427">
    <property type="entry name" value="Met_Sox_Rdtase_MsrB"/>
</dbReference>
<dbReference type="EMBL" id="CAJFCV020000003">
    <property type="protein sequence ID" value="CAG9111334.1"/>
    <property type="molecule type" value="Genomic_DNA"/>
</dbReference>
<dbReference type="Pfam" id="PF01641">
    <property type="entry name" value="SelR"/>
    <property type="match status" value="1"/>
</dbReference>
<evidence type="ECO:0000313" key="9">
    <source>
        <dbReference type="Proteomes" id="UP000659654"/>
    </source>
</evidence>